<sequence length="544" mass="62669">MDKLKMHSPDLSQENIEKIRSLFPNCVTEVSDESGNIKLAIDFDQLKQELSDYIIEGPQERYHLNWPGKRQALLTANAPIAKTLRPCREESVNFDSTENLFIEGDNLEALKILQETYLNKVNVIYIDPPYNTGNDFIYDDDFSESTDSYLVKSNQQDQAGNRLVSNSSSSGRYHSTWLGNIYSRLKIARNFLKDDGVIFLSIDDGEQANLRKICDEIFGENNFVANIIWQKKYAASNDAKYLSDVHDFILCYCKDKGKWRPNLFPRSEELNSKYKNPDNDPRGDWYSTNLSVKTYSAKNDYIITSPAGIEFSPPASRCWAVSKEKYEELLEDNRIWFGKDGTSRPYQKKFLTEVQQGVVPTTLWFHDEAGHNIGAKSQLRDLFKETTALFDTPKPTKLIDRLLTMSLPEEDSIVMDFYAGSGTTAHAVYERNAREGRNDKFIVVQIAQENPTKSIAFKEGYKTLADMTKERIVRSGDYVLSGTYDERWNKDIGFRKLNIDTSNMTDVFYRPDQVDQQICLLKLKILKKTERMKIYYSKFYLIGA</sequence>
<dbReference type="EMBL" id="BMIT01000001">
    <property type="protein sequence ID" value="GGE79884.1"/>
    <property type="molecule type" value="Genomic_DNA"/>
</dbReference>
<dbReference type="Gene3D" id="3.40.50.150">
    <property type="entry name" value="Vaccinia Virus protein VP39"/>
    <property type="match status" value="1"/>
</dbReference>
<evidence type="ECO:0000259" key="7">
    <source>
        <dbReference type="Pfam" id="PF01555"/>
    </source>
</evidence>
<evidence type="ECO:0000256" key="3">
    <source>
        <dbReference type="ARBA" id="ARBA00022603"/>
    </source>
</evidence>
<dbReference type="InterPro" id="IPR002052">
    <property type="entry name" value="DNA_methylase_N6_adenine_CS"/>
</dbReference>
<feature type="domain" description="DNA methylase N-4/N-6" evidence="7">
    <location>
        <begin position="121"/>
        <end position="434"/>
    </location>
</feature>
<keyword evidence="9" id="KW-1185">Reference proteome</keyword>
<dbReference type="Pfam" id="PF01555">
    <property type="entry name" value="N6_N4_Mtase"/>
    <property type="match status" value="1"/>
</dbReference>
<accession>A0ABQ1T658</accession>
<keyword evidence="3" id="KW-0489">Methyltransferase</keyword>
<evidence type="ECO:0000256" key="4">
    <source>
        <dbReference type="ARBA" id="ARBA00022679"/>
    </source>
</evidence>
<evidence type="ECO:0000313" key="9">
    <source>
        <dbReference type="Proteomes" id="UP000638462"/>
    </source>
</evidence>
<dbReference type="InterPro" id="IPR002295">
    <property type="entry name" value="N4/N6-MTase_EcoPI_Mod-like"/>
</dbReference>
<comment type="caution">
    <text evidence="8">The sequence shown here is derived from an EMBL/GenBank/DDBJ whole genome shotgun (WGS) entry which is preliminary data.</text>
</comment>
<proteinExistence type="inferred from homology"/>
<evidence type="ECO:0000313" key="8">
    <source>
        <dbReference type="EMBL" id="GGE79884.1"/>
    </source>
</evidence>
<reference evidence="9" key="1">
    <citation type="journal article" date="2019" name="Int. J. Syst. Evol. Microbiol.">
        <title>The Global Catalogue of Microorganisms (GCM) 10K type strain sequencing project: providing services to taxonomists for standard genome sequencing and annotation.</title>
        <authorList>
            <consortium name="The Broad Institute Genomics Platform"/>
            <consortium name="The Broad Institute Genome Sequencing Center for Infectious Disease"/>
            <person name="Wu L."/>
            <person name="Ma J."/>
        </authorList>
    </citation>
    <scope>NUCLEOTIDE SEQUENCE [LARGE SCALE GENOMIC DNA]</scope>
    <source>
        <strain evidence="9">CGMCC 1.15394</strain>
    </source>
</reference>
<dbReference type="PROSITE" id="PS00092">
    <property type="entry name" value="N6_MTASE"/>
    <property type="match status" value="1"/>
</dbReference>
<comment type="similarity">
    <text evidence="1">Belongs to the N(4)/N(6)-methyltransferase family.</text>
</comment>
<name>A0ABQ1T658_9GAMM</name>
<keyword evidence="5" id="KW-0949">S-adenosyl-L-methionine</keyword>
<evidence type="ECO:0000256" key="6">
    <source>
        <dbReference type="ARBA" id="ARBA00047942"/>
    </source>
</evidence>
<evidence type="ECO:0000256" key="2">
    <source>
        <dbReference type="ARBA" id="ARBA00011900"/>
    </source>
</evidence>
<dbReference type="PIRSF" id="PIRSF015855">
    <property type="entry name" value="TypeIII_Mtase_mKpnI"/>
    <property type="match status" value="1"/>
</dbReference>
<dbReference type="SUPFAM" id="SSF53335">
    <property type="entry name" value="S-adenosyl-L-methionine-dependent methyltransferases"/>
    <property type="match status" value="1"/>
</dbReference>
<dbReference type="EC" id="2.1.1.72" evidence="2"/>
<evidence type="ECO:0000256" key="1">
    <source>
        <dbReference type="ARBA" id="ARBA00006594"/>
    </source>
</evidence>
<dbReference type="InterPro" id="IPR002941">
    <property type="entry name" value="DNA_methylase_N4/N6"/>
</dbReference>
<comment type="catalytic activity">
    <reaction evidence="6">
        <text>a 2'-deoxyadenosine in DNA + S-adenosyl-L-methionine = an N(6)-methyl-2'-deoxyadenosine in DNA + S-adenosyl-L-homocysteine + H(+)</text>
        <dbReference type="Rhea" id="RHEA:15197"/>
        <dbReference type="Rhea" id="RHEA-COMP:12418"/>
        <dbReference type="Rhea" id="RHEA-COMP:12419"/>
        <dbReference type="ChEBI" id="CHEBI:15378"/>
        <dbReference type="ChEBI" id="CHEBI:57856"/>
        <dbReference type="ChEBI" id="CHEBI:59789"/>
        <dbReference type="ChEBI" id="CHEBI:90615"/>
        <dbReference type="ChEBI" id="CHEBI:90616"/>
        <dbReference type="EC" id="2.1.1.72"/>
    </reaction>
</comment>
<gene>
    <name evidence="8" type="ORF">GCM10008027_00700</name>
</gene>
<organism evidence="8 9">
    <name type="scientific">Pseudoalteromonas gelatinilytica</name>
    <dbReference type="NCBI Taxonomy" id="1703256"/>
    <lineage>
        <taxon>Bacteria</taxon>
        <taxon>Pseudomonadati</taxon>
        <taxon>Pseudomonadota</taxon>
        <taxon>Gammaproteobacteria</taxon>
        <taxon>Alteromonadales</taxon>
        <taxon>Pseudoalteromonadaceae</taxon>
        <taxon>Pseudoalteromonas</taxon>
    </lineage>
</organism>
<dbReference type="PRINTS" id="PR00506">
    <property type="entry name" value="D21N6MTFRASE"/>
</dbReference>
<keyword evidence="4" id="KW-0808">Transferase</keyword>
<dbReference type="RefSeq" id="WP_229677528.1">
    <property type="nucleotide sequence ID" value="NZ_BMIT01000001.1"/>
</dbReference>
<dbReference type="InterPro" id="IPR029063">
    <property type="entry name" value="SAM-dependent_MTases_sf"/>
</dbReference>
<evidence type="ECO:0000256" key="5">
    <source>
        <dbReference type="ARBA" id="ARBA00022691"/>
    </source>
</evidence>
<protein>
    <recommendedName>
        <fullName evidence="2">site-specific DNA-methyltransferase (adenine-specific)</fullName>
        <ecNumber evidence="2">2.1.1.72</ecNumber>
    </recommendedName>
</protein>
<dbReference type="Proteomes" id="UP000638462">
    <property type="component" value="Unassembled WGS sequence"/>
</dbReference>